<organism evidence="2">
    <name type="scientific">marine metagenome</name>
    <dbReference type="NCBI Taxonomy" id="408172"/>
    <lineage>
        <taxon>unclassified sequences</taxon>
        <taxon>metagenomes</taxon>
        <taxon>ecological metagenomes</taxon>
    </lineage>
</organism>
<sequence length="84" mass="9754">MIYGNSKNTTFTQSTYNCNAAVGFFFAMLLRSFYPNALDTDWYWYVLGAILFSLPAFLSSYKQFKSGYSLEQIELTKRPFRTLS</sequence>
<protein>
    <submittedName>
        <fullName evidence="2">Uncharacterized protein</fullName>
    </submittedName>
</protein>
<keyword evidence="1" id="KW-0812">Transmembrane</keyword>
<accession>A0A382QTY7</accession>
<dbReference type="AlphaFoldDB" id="A0A382QTY7"/>
<reference evidence="2" key="1">
    <citation type="submission" date="2018-05" db="EMBL/GenBank/DDBJ databases">
        <authorList>
            <person name="Lanie J.A."/>
            <person name="Ng W.-L."/>
            <person name="Kazmierczak K.M."/>
            <person name="Andrzejewski T.M."/>
            <person name="Davidsen T.M."/>
            <person name="Wayne K.J."/>
            <person name="Tettelin H."/>
            <person name="Glass J.I."/>
            <person name="Rusch D."/>
            <person name="Podicherti R."/>
            <person name="Tsui H.-C.T."/>
            <person name="Winkler M.E."/>
        </authorList>
    </citation>
    <scope>NUCLEOTIDE SEQUENCE</scope>
</reference>
<evidence type="ECO:0000313" key="2">
    <source>
        <dbReference type="EMBL" id="SVC88979.1"/>
    </source>
</evidence>
<evidence type="ECO:0000256" key="1">
    <source>
        <dbReference type="SAM" id="Phobius"/>
    </source>
</evidence>
<dbReference type="EMBL" id="UINC01116914">
    <property type="protein sequence ID" value="SVC88979.1"/>
    <property type="molecule type" value="Genomic_DNA"/>
</dbReference>
<gene>
    <name evidence="2" type="ORF">METZ01_LOCUS341833</name>
</gene>
<feature type="transmembrane region" description="Helical" evidence="1">
    <location>
        <begin position="42"/>
        <end position="61"/>
    </location>
</feature>
<name>A0A382QTY7_9ZZZZ</name>
<proteinExistence type="predicted"/>
<keyword evidence="1" id="KW-1133">Transmembrane helix</keyword>
<keyword evidence="1" id="KW-0472">Membrane</keyword>